<dbReference type="EMBL" id="MN739674">
    <property type="protein sequence ID" value="QHT19982.1"/>
    <property type="molecule type" value="Genomic_DNA"/>
</dbReference>
<dbReference type="AlphaFoldDB" id="A0A6C0DTZ6"/>
<evidence type="ECO:0000313" key="2">
    <source>
        <dbReference type="EMBL" id="QHT19982.1"/>
    </source>
</evidence>
<protein>
    <submittedName>
        <fullName evidence="2">Uncharacterized protein</fullName>
    </submittedName>
</protein>
<organism evidence="2">
    <name type="scientific">viral metagenome</name>
    <dbReference type="NCBI Taxonomy" id="1070528"/>
    <lineage>
        <taxon>unclassified sequences</taxon>
        <taxon>metagenomes</taxon>
        <taxon>organismal metagenomes</taxon>
    </lineage>
</organism>
<evidence type="ECO:0000256" key="1">
    <source>
        <dbReference type="SAM" id="MobiDB-lite"/>
    </source>
</evidence>
<feature type="compositionally biased region" description="Low complexity" evidence="1">
    <location>
        <begin position="24"/>
        <end position="44"/>
    </location>
</feature>
<feature type="region of interest" description="Disordered" evidence="1">
    <location>
        <begin position="77"/>
        <end position="99"/>
    </location>
</feature>
<name>A0A6C0DTZ6_9ZZZZ</name>
<feature type="compositionally biased region" description="Basic residues" evidence="1">
    <location>
        <begin position="1"/>
        <end position="12"/>
    </location>
</feature>
<proteinExistence type="predicted"/>
<sequence length="160" mass="17311">MPRSRTHKKRRGGQGMVDTASQYAQNASNTASQYAQSASNNASQYAQSASSTASQYAQKAKQGISSGFASVSNWFSNLGKPSAPSAGPIVGGKRKHRFRTRKTKRGGSVVRAFNTYNDKFTMNTTPISGYPTAMPHNWVGGKTRKNWGKNGGSRKFRGLL</sequence>
<accession>A0A6C0DTZ6</accession>
<feature type="region of interest" description="Disordered" evidence="1">
    <location>
        <begin position="1"/>
        <end position="44"/>
    </location>
</feature>
<reference evidence="2" key="1">
    <citation type="journal article" date="2020" name="Nature">
        <title>Giant virus diversity and host interactions through global metagenomics.</title>
        <authorList>
            <person name="Schulz F."/>
            <person name="Roux S."/>
            <person name="Paez-Espino D."/>
            <person name="Jungbluth S."/>
            <person name="Walsh D.A."/>
            <person name="Denef V.J."/>
            <person name="McMahon K.D."/>
            <person name="Konstantinidis K.T."/>
            <person name="Eloe-Fadrosh E.A."/>
            <person name="Kyrpides N.C."/>
            <person name="Woyke T."/>
        </authorList>
    </citation>
    <scope>NUCLEOTIDE SEQUENCE</scope>
    <source>
        <strain evidence="2">GVMAG-M-3300023174-5</strain>
    </source>
</reference>